<dbReference type="InterPro" id="IPR001150">
    <property type="entry name" value="Gly_radical"/>
</dbReference>
<dbReference type="PANTHER" id="PTHR43641">
    <property type="entry name" value="FORMATE ACETYLTRANSFERASE 3-RELATED"/>
    <property type="match status" value="1"/>
</dbReference>
<keyword evidence="6" id="KW-0670">Pyruvate</keyword>
<name>A0A498CZY9_9FIRM</name>
<feature type="modified residue" description="Glycine radical" evidence="3">
    <location>
        <position position="665"/>
    </location>
</feature>
<dbReference type="PROSITE" id="PS51149">
    <property type="entry name" value="GLY_RADICAL_2"/>
    <property type="match status" value="1"/>
</dbReference>
<sequence length="689" mass="77713">MTEYIEKQLDYFVNRRDHKRLRREIPVDLTDILADPALSDEEKATRAHARVMRSEEIVVFPWERIAGTRVMLRMPEFPHGSYGYLDGRISHMLNEPTIGGISNNVAEYGHAITVGLEGLRAEVASRLGERGEEEEARAFWKNQLLLIDELEAFADRIRDAAEAQGNETVRRTFSKIPRQGAGSFLEALQFLKFLNFALRYENPTHSPLGRFDQYMFPFFAADRARGMTKEEALELVEDFFISLNRDTDIYFGIQQGDSGQAMVLGGVDAQGNCAYNELSELCIRASLELAVIDPKINLRVDKNTPMEVFRLGSRLTKKGLGFPQYCNDDVVIPALTGWGYELEDARDYAVAGCWEFVIPGYGAEGINYEAMPFVKLVNRCMEEHLEECADFDAFMDCLEGEMEAQMARIDAVFHNTAPRPSPMHSLLSKQAVSIGRDISKCAKYNNFGLHGPGIATAVDSLAAIKKVVYDDGSVLPHELIDAVARNFEGWEDLHHTLRFDTPKMGNDDDRADGIAVRLVDMYARVLSHYRNGFGGRYRPGTGSAMYYMWMSEDMGASPDGRLRGEPLPANYSPSLNVRLNGPVSMFKSFCKPDLRKVCNGGPVTLELHDSVFRNEEAIDKVAMLVRAFILMGGHQLQLNAVNSDLLRKAQREPENYRNLVVRVWGWSGYFVELSREYQDHIIARAAMTL</sequence>
<dbReference type="EMBL" id="RCHT01000005">
    <property type="protein sequence ID" value="RLL12754.1"/>
    <property type="molecule type" value="Genomic_DNA"/>
</dbReference>
<evidence type="ECO:0000259" key="4">
    <source>
        <dbReference type="PROSITE" id="PS51149"/>
    </source>
</evidence>
<comment type="caution">
    <text evidence="6">The sequence shown here is derived from an EMBL/GenBank/DDBJ whole genome shotgun (WGS) entry which is preliminary data.</text>
</comment>
<organism evidence="6 7">
    <name type="scientific">Anaerotruncus massiliensis</name>
    <name type="common">ex Liu et al. 2021</name>
    <dbReference type="NCBI Taxonomy" id="2321404"/>
    <lineage>
        <taxon>Bacteria</taxon>
        <taxon>Bacillati</taxon>
        <taxon>Bacillota</taxon>
        <taxon>Clostridia</taxon>
        <taxon>Eubacteriales</taxon>
        <taxon>Oscillospiraceae</taxon>
        <taxon>Anaerotruncus</taxon>
    </lineage>
</organism>
<reference evidence="6 7" key="1">
    <citation type="submission" date="2018-10" db="EMBL/GenBank/DDBJ databases">
        <title>Anaerotruncus faecis sp. nov., isolated from human feces.</title>
        <authorList>
            <person name="Wang Y.-J."/>
        </authorList>
    </citation>
    <scope>NUCLEOTIDE SEQUENCE [LARGE SCALE GENOMIC DNA]</scope>
    <source>
        <strain evidence="6 7">22A2-44</strain>
    </source>
</reference>
<dbReference type="PROSITE" id="PS51554">
    <property type="entry name" value="PFL"/>
    <property type="match status" value="1"/>
</dbReference>
<evidence type="ECO:0000313" key="6">
    <source>
        <dbReference type="EMBL" id="RLL12754.1"/>
    </source>
</evidence>
<evidence type="ECO:0000256" key="3">
    <source>
        <dbReference type="PROSITE-ProRule" id="PRU00493"/>
    </source>
</evidence>
<protein>
    <submittedName>
        <fullName evidence="6">Pyruvate formate-lyase</fullName>
    </submittedName>
</protein>
<keyword evidence="1 3" id="KW-0556">Organic radical</keyword>
<dbReference type="RefSeq" id="WP_121586404.1">
    <property type="nucleotide sequence ID" value="NZ_RCHT01000005.1"/>
</dbReference>
<feature type="domain" description="PFL" evidence="5">
    <location>
        <begin position="1"/>
        <end position="562"/>
    </location>
</feature>
<dbReference type="Proteomes" id="UP000276301">
    <property type="component" value="Unassembled WGS sequence"/>
</dbReference>
<dbReference type="AlphaFoldDB" id="A0A498CZY9"/>
<dbReference type="GO" id="GO:0005829">
    <property type="term" value="C:cytosol"/>
    <property type="evidence" value="ECO:0007669"/>
    <property type="project" value="TreeGrafter"/>
</dbReference>
<evidence type="ECO:0000313" key="7">
    <source>
        <dbReference type="Proteomes" id="UP000276301"/>
    </source>
</evidence>
<dbReference type="SUPFAM" id="SSF51998">
    <property type="entry name" value="PFL-like glycyl radical enzymes"/>
    <property type="match status" value="1"/>
</dbReference>
<accession>A0A498CZY9</accession>
<dbReference type="Pfam" id="PF02901">
    <property type="entry name" value="PFL-like"/>
    <property type="match status" value="1"/>
</dbReference>
<evidence type="ECO:0000256" key="1">
    <source>
        <dbReference type="ARBA" id="ARBA00022818"/>
    </source>
</evidence>
<dbReference type="Gene3D" id="3.20.70.20">
    <property type="match status" value="1"/>
</dbReference>
<dbReference type="InterPro" id="IPR051215">
    <property type="entry name" value="GRE"/>
</dbReference>
<evidence type="ECO:0000256" key="2">
    <source>
        <dbReference type="ARBA" id="ARBA00023239"/>
    </source>
</evidence>
<feature type="domain" description="Glycine radical" evidence="4">
    <location>
        <begin position="569"/>
        <end position="689"/>
    </location>
</feature>
<dbReference type="PANTHER" id="PTHR43641:SF2">
    <property type="entry name" value="DEHYDRATASE YBIW-RELATED"/>
    <property type="match status" value="1"/>
</dbReference>
<dbReference type="Pfam" id="PF01228">
    <property type="entry name" value="Gly_radical"/>
    <property type="match status" value="1"/>
</dbReference>
<evidence type="ECO:0000259" key="5">
    <source>
        <dbReference type="PROSITE" id="PS51554"/>
    </source>
</evidence>
<keyword evidence="7" id="KW-1185">Reference proteome</keyword>
<gene>
    <name evidence="6" type="ORF">D4A47_04910</name>
</gene>
<proteinExistence type="predicted"/>
<keyword evidence="2 6" id="KW-0456">Lyase</keyword>
<dbReference type="InterPro" id="IPR004184">
    <property type="entry name" value="PFL_dom"/>
</dbReference>
<dbReference type="GO" id="GO:0016829">
    <property type="term" value="F:lyase activity"/>
    <property type="evidence" value="ECO:0007669"/>
    <property type="project" value="UniProtKB-KW"/>
</dbReference>